<feature type="signal peptide" evidence="1">
    <location>
        <begin position="1"/>
        <end position="19"/>
    </location>
</feature>
<evidence type="ECO:0000313" key="2">
    <source>
        <dbReference type="EMBL" id="MBK6006419.1"/>
    </source>
</evidence>
<evidence type="ECO:0000256" key="1">
    <source>
        <dbReference type="SAM" id="SignalP"/>
    </source>
</evidence>
<evidence type="ECO:0000313" key="3">
    <source>
        <dbReference type="Proteomes" id="UP000630528"/>
    </source>
</evidence>
<proteinExistence type="predicted"/>
<dbReference type="GO" id="GO:0009055">
    <property type="term" value="F:electron transfer activity"/>
    <property type="evidence" value="ECO:0007669"/>
    <property type="project" value="InterPro"/>
</dbReference>
<sequence length="98" mass="11381">MRSILLVPSLLAASLCAHAQAQAPSRGELLYSTHCVGCHTTQMHWRDRRLARDWGSLKAQVRHFQDVAYLRWSEDDIDAVAHYLNDTIYRFPETQTRR</sequence>
<protein>
    <submittedName>
        <fullName evidence="2">Cytochrome C</fullName>
    </submittedName>
</protein>
<dbReference type="RefSeq" id="WP_201169566.1">
    <property type="nucleotide sequence ID" value="NZ_JAEPWM010000003.1"/>
</dbReference>
<dbReference type="GO" id="GO:0020037">
    <property type="term" value="F:heme binding"/>
    <property type="evidence" value="ECO:0007669"/>
    <property type="project" value="InterPro"/>
</dbReference>
<reference evidence="2" key="2">
    <citation type="submission" date="2021-01" db="EMBL/GenBank/DDBJ databases">
        <authorList>
            <person name="Kang M."/>
        </authorList>
    </citation>
    <scope>NUCLEOTIDE SEQUENCE</scope>
    <source>
        <strain evidence="2">KACC 17527</strain>
    </source>
</reference>
<gene>
    <name evidence="2" type="ORF">JJB11_09975</name>
</gene>
<keyword evidence="3" id="KW-1185">Reference proteome</keyword>
<accession>A0A934TRW8</accession>
<organism evidence="2 3">
    <name type="scientific">Ramlibacter ginsenosidimutans</name>
    <dbReference type="NCBI Taxonomy" id="502333"/>
    <lineage>
        <taxon>Bacteria</taxon>
        <taxon>Pseudomonadati</taxon>
        <taxon>Pseudomonadota</taxon>
        <taxon>Betaproteobacteria</taxon>
        <taxon>Burkholderiales</taxon>
        <taxon>Comamonadaceae</taxon>
        <taxon>Ramlibacter</taxon>
    </lineage>
</organism>
<dbReference type="Proteomes" id="UP000630528">
    <property type="component" value="Unassembled WGS sequence"/>
</dbReference>
<reference evidence="2" key="1">
    <citation type="journal article" date="2012" name="J. Microbiol. Biotechnol.">
        <title>Ramlibacter ginsenosidimutans sp. nov., with ginsenoside-converting activity.</title>
        <authorList>
            <person name="Wang L."/>
            <person name="An D.S."/>
            <person name="Kim S.G."/>
            <person name="Jin F.X."/>
            <person name="Kim S.C."/>
            <person name="Lee S.T."/>
            <person name="Im W.T."/>
        </authorList>
    </citation>
    <scope>NUCLEOTIDE SEQUENCE</scope>
    <source>
        <strain evidence="2">KACC 17527</strain>
    </source>
</reference>
<feature type="chain" id="PRO_5036782272" evidence="1">
    <location>
        <begin position="20"/>
        <end position="98"/>
    </location>
</feature>
<comment type="caution">
    <text evidence="2">The sequence shown here is derived from an EMBL/GenBank/DDBJ whole genome shotgun (WGS) entry which is preliminary data.</text>
</comment>
<dbReference type="SUPFAM" id="SSF46626">
    <property type="entry name" value="Cytochrome c"/>
    <property type="match status" value="1"/>
</dbReference>
<keyword evidence="1" id="KW-0732">Signal</keyword>
<dbReference type="InterPro" id="IPR036909">
    <property type="entry name" value="Cyt_c-like_dom_sf"/>
</dbReference>
<dbReference type="EMBL" id="JAEPWM010000003">
    <property type="protein sequence ID" value="MBK6006419.1"/>
    <property type="molecule type" value="Genomic_DNA"/>
</dbReference>
<dbReference type="AlphaFoldDB" id="A0A934TRW8"/>
<name>A0A934TRW8_9BURK</name>